<evidence type="ECO:0000313" key="3">
    <source>
        <dbReference type="Proteomes" id="UP000823913"/>
    </source>
</evidence>
<dbReference type="EMBL" id="DVHK01000082">
    <property type="protein sequence ID" value="HIR67191.1"/>
    <property type="molecule type" value="Genomic_DNA"/>
</dbReference>
<name>A0A9D1J9B7_9FIRM</name>
<dbReference type="Gene3D" id="3.40.630.30">
    <property type="match status" value="1"/>
</dbReference>
<proteinExistence type="predicted"/>
<protein>
    <submittedName>
        <fullName evidence="2">GNAT family N-acetyltransferase</fullName>
    </submittedName>
</protein>
<sequence>MIIRKYTPAAASSTYALFCDTVHKVNAADYTPEQLSAWADGLKDIGEWNTSLMANAAYVAEEGGRIVGFGDISSDGYLDRLYVAADCQRRGIATALCNILEQPFSRIEVHASVTARPFFERRGYVALSPNTVVRKGVELTNYIMVKTK</sequence>
<evidence type="ECO:0000313" key="2">
    <source>
        <dbReference type="EMBL" id="HIR67191.1"/>
    </source>
</evidence>
<accession>A0A9D1J9B7</accession>
<dbReference type="AlphaFoldDB" id="A0A9D1J9B7"/>
<comment type="caution">
    <text evidence="2">The sequence shown here is derived from an EMBL/GenBank/DDBJ whole genome shotgun (WGS) entry which is preliminary data.</text>
</comment>
<reference evidence="2" key="2">
    <citation type="journal article" date="2021" name="PeerJ">
        <title>Extensive microbial diversity within the chicken gut microbiome revealed by metagenomics and culture.</title>
        <authorList>
            <person name="Gilroy R."/>
            <person name="Ravi A."/>
            <person name="Getino M."/>
            <person name="Pursley I."/>
            <person name="Horton D.L."/>
            <person name="Alikhan N.F."/>
            <person name="Baker D."/>
            <person name="Gharbi K."/>
            <person name="Hall N."/>
            <person name="Watson M."/>
            <person name="Adriaenssens E.M."/>
            <person name="Foster-Nyarko E."/>
            <person name="Jarju S."/>
            <person name="Secka A."/>
            <person name="Antonio M."/>
            <person name="Oren A."/>
            <person name="Chaudhuri R.R."/>
            <person name="La Ragione R."/>
            <person name="Hildebrand F."/>
            <person name="Pallen M.J."/>
        </authorList>
    </citation>
    <scope>NUCLEOTIDE SEQUENCE</scope>
    <source>
        <strain evidence="2">ChiW16-3235</strain>
    </source>
</reference>
<dbReference type="InterPro" id="IPR052564">
    <property type="entry name" value="N-acetyltrans/Recomb-assoc"/>
</dbReference>
<evidence type="ECO:0000259" key="1">
    <source>
        <dbReference type="PROSITE" id="PS51186"/>
    </source>
</evidence>
<feature type="domain" description="N-acetyltransferase" evidence="1">
    <location>
        <begin position="1"/>
        <end position="148"/>
    </location>
</feature>
<dbReference type="PANTHER" id="PTHR43451">
    <property type="entry name" value="ACETYLTRANSFERASE (GNAT) FAMILY PROTEIN"/>
    <property type="match status" value="1"/>
</dbReference>
<gene>
    <name evidence="2" type="ORF">IAB94_03965</name>
</gene>
<dbReference type="Proteomes" id="UP000823913">
    <property type="component" value="Unassembled WGS sequence"/>
</dbReference>
<dbReference type="SUPFAM" id="SSF55729">
    <property type="entry name" value="Acyl-CoA N-acyltransferases (Nat)"/>
    <property type="match status" value="1"/>
</dbReference>
<reference evidence="2" key="1">
    <citation type="submission" date="2020-10" db="EMBL/GenBank/DDBJ databases">
        <authorList>
            <person name="Gilroy R."/>
        </authorList>
    </citation>
    <scope>NUCLEOTIDE SEQUENCE</scope>
    <source>
        <strain evidence="2">ChiW16-3235</strain>
    </source>
</reference>
<dbReference type="PROSITE" id="PS51186">
    <property type="entry name" value="GNAT"/>
    <property type="match status" value="1"/>
</dbReference>
<dbReference type="PANTHER" id="PTHR43451:SF1">
    <property type="entry name" value="ACETYLTRANSFERASE"/>
    <property type="match status" value="1"/>
</dbReference>
<dbReference type="InterPro" id="IPR000182">
    <property type="entry name" value="GNAT_dom"/>
</dbReference>
<dbReference type="GO" id="GO:0016747">
    <property type="term" value="F:acyltransferase activity, transferring groups other than amino-acyl groups"/>
    <property type="evidence" value="ECO:0007669"/>
    <property type="project" value="InterPro"/>
</dbReference>
<organism evidence="2 3">
    <name type="scientific">Candidatus Coproplasma avicola</name>
    <dbReference type="NCBI Taxonomy" id="2840744"/>
    <lineage>
        <taxon>Bacteria</taxon>
        <taxon>Bacillati</taxon>
        <taxon>Bacillota</taxon>
        <taxon>Clostridia</taxon>
        <taxon>Eubacteriales</taxon>
        <taxon>Candidatus Coproplasma</taxon>
    </lineage>
</organism>
<dbReference type="InterPro" id="IPR016181">
    <property type="entry name" value="Acyl_CoA_acyltransferase"/>
</dbReference>
<dbReference type="CDD" id="cd04301">
    <property type="entry name" value="NAT_SF"/>
    <property type="match status" value="1"/>
</dbReference>
<dbReference type="Pfam" id="PF13673">
    <property type="entry name" value="Acetyltransf_10"/>
    <property type="match status" value="1"/>
</dbReference>